<evidence type="ECO:0000313" key="1">
    <source>
        <dbReference type="EMBL" id="CDW17674.1"/>
    </source>
</evidence>
<organism evidence="1">
    <name type="scientific">Lepeophtheirus salmonis</name>
    <name type="common">Salmon louse</name>
    <name type="synonym">Caligus salmonis</name>
    <dbReference type="NCBI Taxonomy" id="72036"/>
    <lineage>
        <taxon>Eukaryota</taxon>
        <taxon>Metazoa</taxon>
        <taxon>Ecdysozoa</taxon>
        <taxon>Arthropoda</taxon>
        <taxon>Crustacea</taxon>
        <taxon>Multicrustacea</taxon>
        <taxon>Hexanauplia</taxon>
        <taxon>Copepoda</taxon>
        <taxon>Siphonostomatoida</taxon>
        <taxon>Caligidae</taxon>
        <taxon>Lepeophtheirus</taxon>
    </lineage>
</organism>
<name>A0A0K2SVE1_LEPSM</name>
<sequence length="333" mass="36183">MNKSPLSVHEIKLMIKTSPSLSNGCGIGEHADGSLNLSKITSGHDSGRLVVDSNLEACRTPVHELNGSLRLNRSNGLIDILWGYIPTVQHATRHVFTVTRITLDHLVDWLEAGVGDLRDRELLVVSFFRGDNGGISDEGEVDTGIGNQIGLEFVQIHIEGSIKAERGRDGRDDLSDQSVEIGVCGEINVQVAPADVVDGFIVHHECAVRVLQSGVGGKNGVVGLHDGRGDLRSWIDGKLELRLLSIVYREAFHEKRREPRAGSSPEGVEDEKALQSRALVSKFADSVKYQIHHFLSNRVMSAGIVVGRVFLPGYHLLGVKQLAVGPSANLINH</sequence>
<reference evidence="1" key="1">
    <citation type="submission" date="2014-05" db="EMBL/GenBank/DDBJ databases">
        <authorList>
            <person name="Chronopoulou M."/>
        </authorList>
    </citation>
    <scope>NUCLEOTIDE SEQUENCE</scope>
    <source>
        <tissue evidence="1">Whole organism</tissue>
    </source>
</reference>
<proteinExistence type="predicted"/>
<accession>A0A0K2SVE1</accession>
<protein>
    <submittedName>
        <fullName evidence="1">Putative LOC100382917 [Zea mays]</fullName>
    </submittedName>
</protein>
<dbReference type="AlphaFoldDB" id="A0A0K2SVE1"/>
<dbReference type="EMBL" id="HACA01000313">
    <property type="protein sequence ID" value="CDW17674.1"/>
    <property type="molecule type" value="Transcribed_RNA"/>
</dbReference>